<evidence type="ECO:0000256" key="1">
    <source>
        <dbReference type="SAM" id="Phobius"/>
    </source>
</evidence>
<comment type="caution">
    <text evidence="2">The sequence shown here is derived from an EMBL/GenBank/DDBJ whole genome shotgun (WGS) entry which is preliminary data.</text>
</comment>
<keyword evidence="1" id="KW-1133">Transmembrane helix</keyword>
<keyword evidence="1" id="KW-0472">Membrane</keyword>
<feature type="transmembrane region" description="Helical" evidence="1">
    <location>
        <begin position="224"/>
        <end position="243"/>
    </location>
</feature>
<gene>
    <name evidence="2" type="ORF">G7Y89_g12925</name>
</gene>
<dbReference type="InterPro" id="IPR036417">
    <property type="entry name" value="TMV-like_coat_sf"/>
</dbReference>
<dbReference type="Proteomes" id="UP000566819">
    <property type="component" value="Unassembled WGS sequence"/>
</dbReference>
<dbReference type="EMBL" id="JAAMPI010001428">
    <property type="protein sequence ID" value="KAF4625243.1"/>
    <property type="molecule type" value="Genomic_DNA"/>
</dbReference>
<dbReference type="PANTHER" id="PTHR39470:SF1">
    <property type="entry name" value="CHORISMATE SYNTHASE PROTEIN"/>
    <property type="match status" value="1"/>
</dbReference>
<evidence type="ECO:0000313" key="3">
    <source>
        <dbReference type="Proteomes" id="UP000566819"/>
    </source>
</evidence>
<dbReference type="GO" id="GO:0005198">
    <property type="term" value="F:structural molecule activity"/>
    <property type="evidence" value="ECO:0007669"/>
    <property type="project" value="InterPro"/>
</dbReference>
<reference evidence="2 3" key="1">
    <citation type="submission" date="2020-03" db="EMBL/GenBank/DDBJ databases">
        <title>Draft Genome Sequence of Cudoniella acicularis.</title>
        <authorList>
            <person name="Buettner E."/>
            <person name="Kellner H."/>
        </authorList>
    </citation>
    <scope>NUCLEOTIDE SEQUENCE [LARGE SCALE GENOMIC DNA]</scope>
    <source>
        <strain evidence="2 3">DSM 108380</strain>
    </source>
</reference>
<accession>A0A8H4VWI4</accession>
<protein>
    <recommendedName>
        <fullName evidence="4">Chorismate synthase protein</fullName>
    </recommendedName>
</protein>
<feature type="transmembrane region" description="Helical" evidence="1">
    <location>
        <begin position="47"/>
        <end position="70"/>
    </location>
</feature>
<dbReference type="OrthoDB" id="4218123at2759"/>
<proteinExistence type="predicted"/>
<dbReference type="SUPFAM" id="SSF47195">
    <property type="entry name" value="TMV-like viral coat proteins"/>
    <property type="match status" value="1"/>
</dbReference>
<dbReference type="PANTHER" id="PTHR39470">
    <property type="entry name" value="CHROMOSOME 10, WHOLE GENOME SHOTGUN SEQUENCE"/>
    <property type="match status" value="1"/>
</dbReference>
<keyword evidence="3" id="KW-1185">Reference proteome</keyword>
<evidence type="ECO:0000313" key="2">
    <source>
        <dbReference type="EMBL" id="KAF4625243.1"/>
    </source>
</evidence>
<dbReference type="AlphaFoldDB" id="A0A8H4VWI4"/>
<feature type="transmembrane region" description="Helical" evidence="1">
    <location>
        <begin position="144"/>
        <end position="171"/>
    </location>
</feature>
<organism evidence="2 3">
    <name type="scientific">Cudoniella acicularis</name>
    <dbReference type="NCBI Taxonomy" id="354080"/>
    <lineage>
        <taxon>Eukaryota</taxon>
        <taxon>Fungi</taxon>
        <taxon>Dikarya</taxon>
        <taxon>Ascomycota</taxon>
        <taxon>Pezizomycotina</taxon>
        <taxon>Leotiomycetes</taxon>
        <taxon>Helotiales</taxon>
        <taxon>Tricladiaceae</taxon>
        <taxon>Cudoniella</taxon>
    </lineage>
</organism>
<name>A0A8H4VWI4_9HELO</name>
<sequence>MAISWGTIKSLLLFFGPIFLPKAISYYRSIRAAPRIHGVSIQPIPPIVSRALCILFLTAIFFFTCTLPPFSPENIFSLTSSRLQIPNDVLFTRLLALRPAGLTAADNILRTKISSLESRLLYFHFGPDVMTNCQFCSAEDPNSYLYYALPALMAPHLFNLTILALVTSGLFTGKEATGWRTPATLAATAMAFLDIWLVSTFKHGENARATRLEDINTFFWKMRVYRYIGLAVIDGLLGYVLYLSSTNRAFITPPSTAERVEASNRILDATRSKMSAIAILRNTINRNEGLRERSRDYWVTEGRLMGELMEEREVLEGVNNALENRINMQTIEGDAENYAQHVLGPFIGGGSVNNI</sequence>
<keyword evidence="1" id="KW-0812">Transmembrane</keyword>
<feature type="transmembrane region" description="Helical" evidence="1">
    <location>
        <begin position="6"/>
        <end position="27"/>
    </location>
</feature>
<evidence type="ECO:0008006" key="4">
    <source>
        <dbReference type="Google" id="ProtNLM"/>
    </source>
</evidence>